<dbReference type="OrthoDB" id="389741at2"/>
<name>W6AGF9_9MOLU</name>
<dbReference type="RefSeq" id="WP_025362996.1">
    <property type="nucleotide sequence ID" value="NZ_CP006681.1"/>
</dbReference>
<dbReference type="HOGENOM" id="CLU_2036573_0_0_14"/>
<reference evidence="1 2" key="1">
    <citation type="journal article" date="2014" name="Genome Biol. Evol.">
        <title>Molecular evolution of the substrate utilization strategies and putative virulence factors in mosquito-associated Spiroplasma species.</title>
        <authorList>
            <person name="Chang T.H."/>
            <person name="Lo W.S."/>
            <person name="Ku C."/>
            <person name="Chen L.L."/>
            <person name="Kuo C.H."/>
        </authorList>
    </citation>
    <scope>NUCLEOTIDE SEQUENCE [LARGE SCALE GENOMIC DNA]</scope>
    <source>
        <strain evidence="1">AES-1</strain>
    </source>
</reference>
<gene>
    <name evidence="1" type="ORF">SCULI_v1c04180</name>
</gene>
<sequence length="121" mass="13845">MNCSPYDYLSKKELGVWDKAKRCACPDNDCEQNHKICALCLGTIVFAAYVECQPNSDFKWNIDHIIPKKRFNSLIGEAIKRKIVSVNDERNLQIVHVSCNEIKGDNFNSNEINGYGIIEYN</sequence>
<dbReference type="EMBL" id="CP006681">
    <property type="protein sequence ID" value="AHI52759.1"/>
    <property type="molecule type" value="Genomic_DNA"/>
</dbReference>
<protein>
    <submittedName>
        <fullName evidence="1">Uncharacterized protein</fullName>
    </submittedName>
</protein>
<keyword evidence="2" id="KW-1185">Reference proteome</keyword>
<dbReference type="PATRIC" id="fig|1276246.3.peg.417"/>
<proteinExistence type="predicted"/>
<dbReference type="Proteomes" id="UP000019267">
    <property type="component" value="Chromosome"/>
</dbReference>
<organism evidence="1 2">
    <name type="scientific">Spiroplasma culicicola AES-1</name>
    <dbReference type="NCBI Taxonomy" id="1276246"/>
    <lineage>
        <taxon>Bacteria</taxon>
        <taxon>Bacillati</taxon>
        <taxon>Mycoplasmatota</taxon>
        <taxon>Mollicutes</taxon>
        <taxon>Entomoplasmatales</taxon>
        <taxon>Spiroplasmataceae</taxon>
        <taxon>Spiroplasma</taxon>
    </lineage>
</organism>
<accession>W6AGF9</accession>
<dbReference type="KEGG" id="scq:SCULI_v1c04180"/>
<dbReference type="STRING" id="1276246.SCULI_v1c04180"/>
<dbReference type="Gene3D" id="1.10.30.50">
    <property type="match status" value="1"/>
</dbReference>
<evidence type="ECO:0000313" key="2">
    <source>
        <dbReference type="Proteomes" id="UP000019267"/>
    </source>
</evidence>
<evidence type="ECO:0000313" key="1">
    <source>
        <dbReference type="EMBL" id="AHI52759.1"/>
    </source>
</evidence>
<dbReference type="AlphaFoldDB" id="W6AGF9"/>